<dbReference type="GO" id="GO:0005524">
    <property type="term" value="F:ATP binding"/>
    <property type="evidence" value="ECO:0007669"/>
    <property type="project" value="UniProtKB-UniRule"/>
</dbReference>
<dbReference type="PANTHER" id="PTHR43585">
    <property type="entry name" value="FUMIPYRROLE BIOSYNTHESIS PROTEIN C"/>
    <property type="match status" value="1"/>
</dbReference>
<dbReference type="InterPro" id="IPR052032">
    <property type="entry name" value="ATP-dep_AA_Ligase"/>
</dbReference>
<dbReference type="Gene3D" id="3.40.50.20">
    <property type="match status" value="1"/>
</dbReference>
<protein>
    <submittedName>
        <fullName evidence="6">Biotin carboxylase</fullName>
    </submittedName>
</protein>
<dbReference type="EMBL" id="RBRE01000039">
    <property type="protein sequence ID" value="RMQ47083.1"/>
    <property type="molecule type" value="Genomic_DNA"/>
</dbReference>
<dbReference type="GO" id="GO:0046872">
    <property type="term" value="F:metal ion binding"/>
    <property type="evidence" value="ECO:0007669"/>
    <property type="project" value="InterPro"/>
</dbReference>
<dbReference type="PROSITE" id="PS50975">
    <property type="entry name" value="ATP_GRASP"/>
    <property type="match status" value="1"/>
</dbReference>
<gene>
    <name evidence="6" type="ORF">ALQ04_00023</name>
</gene>
<evidence type="ECO:0000313" key="7">
    <source>
        <dbReference type="Proteomes" id="UP000277236"/>
    </source>
</evidence>
<dbReference type="Proteomes" id="UP000277236">
    <property type="component" value="Unassembled WGS sequence"/>
</dbReference>
<dbReference type="Pfam" id="PF02655">
    <property type="entry name" value="ATP-grasp_3"/>
    <property type="match status" value="1"/>
</dbReference>
<name>A0A3M4LZY5_PSECI</name>
<comment type="caution">
    <text evidence="6">The sequence shown here is derived from an EMBL/GenBank/DDBJ whole genome shotgun (WGS) entry which is preliminary data.</text>
</comment>
<evidence type="ECO:0000256" key="1">
    <source>
        <dbReference type="ARBA" id="ARBA00022598"/>
    </source>
</evidence>
<evidence type="ECO:0000259" key="5">
    <source>
        <dbReference type="PROSITE" id="PS50975"/>
    </source>
</evidence>
<proteinExistence type="predicted"/>
<dbReference type="InterPro" id="IPR013815">
    <property type="entry name" value="ATP_grasp_subdomain_1"/>
</dbReference>
<reference evidence="6 7" key="1">
    <citation type="submission" date="2018-08" db="EMBL/GenBank/DDBJ databases">
        <title>Recombination of ecologically and evolutionarily significant loci maintains genetic cohesion in the Pseudomonas syringae species complex.</title>
        <authorList>
            <person name="Dillon M."/>
            <person name="Thakur S."/>
            <person name="Almeida R.N.D."/>
            <person name="Weir B.S."/>
            <person name="Guttman D.S."/>
        </authorList>
    </citation>
    <scope>NUCLEOTIDE SEQUENCE [LARGE SCALE GENOMIC DNA]</scope>
    <source>
        <strain evidence="6 7">ICMP 3353</strain>
    </source>
</reference>
<sequence>MKHVLVINRYDDELSDYRKYIDHSQVDVSYISLAGRTRLIDPQVSASVVELEALDADAILQEACTIHHRQPIDFVIAFSEYDLDAAAQVRTELDISGAKIADNLLCRNKASMKAALKGSNVRYPQYRNVASRQDVEAFCREHGYPAILKPQVGAASDGVVKIESHADIPDLADFSGYEVEEYIEGDIYHVDAILAAGSMPYFKVSKYLNTCLDFRNGQPLGSVTVDNPRFIEAALAFTEEVCTRLNLKNQAIHLELIECRGELVFLEIGGRVGGGEIPFVAMRSEGIDLFDLWTRAALKDPVPAVKTLITGFLMMPNPFSGGFAFDPAMPLSHPLLSYSSVQLQGETSEFSYEEIPARLHFTGETQLEVENAILQCMDILQSSIRAHSLQENP</sequence>
<dbReference type="RefSeq" id="WP_122315567.1">
    <property type="nucleotide sequence ID" value="NZ_RBRE01000039.1"/>
</dbReference>
<evidence type="ECO:0000256" key="4">
    <source>
        <dbReference type="PROSITE-ProRule" id="PRU00409"/>
    </source>
</evidence>
<dbReference type="SUPFAM" id="SSF56059">
    <property type="entry name" value="Glutathione synthetase ATP-binding domain-like"/>
    <property type="match status" value="1"/>
</dbReference>
<dbReference type="Gene3D" id="3.30.470.20">
    <property type="entry name" value="ATP-grasp fold, B domain"/>
    <property type="match status" value="1"/>
</dbReference>
<keyword evidence="2 4" id="KW-0547">Nucleotide-binding</keyword>
<dbReference type="Gene3D" id="3.30.1490.20">
    <property type="entry name" value="ATP-grasp fold, A domain"/>
    <property type="match status" value="1"/>
</dbReference>
<evidence type="ECO:0000313" key="6">
    <source>
        <dbReference type="EMBL" id="RMQ47083.1"/>
    </source>
</evidence>
<dbReference type="GO" id="GO:0016874">
    <property type="term" value="F:ligase activity"/>
    <property type="evidence" value="ECO:0007669"/>
    <property type="project" value="UniProtKB-KW"/>
</dbReference>
<dbReference type="OrthoDB" id="3428978at2"/>
<evidence type="ECO:0000256" key="2">
    <source>
        <dbReference type="ARBA" id="ARBA00022741"/>
    </source>
</evidence>
<dbReference type="PANTHER" id="PTHR43585:SF2">
    <property type="entry name" value="ATP-GRASP ENZYME FSQD"/>
    <property type="match status" value="1"/>
</dbReference>
<keyword evidence="3 4" id="KW-0067">ATP-binding</keyword>
<feature type="domain" description="ATP-grasp" evidence="5">
    <location>
        <begin position="113"/>
        <end position="298"/>
    </location>
</feature>
<evidence type="ECO:0000256" key="3">
    <source>
        <dbReference type="ARBA" id="ARBA00022840"/>
    </source>
</evidence>
<dbReference type="InterPro" id="IPR011761">
    <property type="entry name" value="ATP-grasp"/>
</dbReference>
<organism evidence="6 7">
    <name type="scientific">Pseudomonas cichorii</name>
    <dbReference type="NCBI Taxonomy" id="36746"/>
    <lineage>
        <taxon>Bacteria</taxon>
        <taxon>Pseudomonadati</taxon>
        <taxon>Pseudomonadota</taxon>
        <taxon>Gammaproteobacteria</taxon>
        <taxon>Pseudomonadales</taxon>
        <taxon>Pseudomonadaceae</taxon>
        <taxon>Pseudomonas</taxon>
    </lineage>
</organism>
<dbReference type="AlphaFoldDB" id="A0A3M4LZY5"/>
<accession>A0A3M4LZY5</accession>
<dbReference type="InterPro" id="IPR003806">
    <property type="entry name" value="ATP-grasp_PylC-type"/>
</dbReference>
<keyword evidence="1" id="KW-0436">Ligase</keyword>